<dbReference type="EMBL" id="CM000765">
    <property type="protein sequence ID" value="OQU81410.1"/>
    <property type="molecule type" value="Genomic_DNA"/>
</dbReference>
<dbReference type="Proteomes" id="UP000000768">
    <property type="component" value="Chromosome 6"/>
</dbReference>
<proteinExistence type="predicted"/>
<dbReference type="InParanoid" id="A0A1Z5RCC8"/>
<evidence type="ECO:0000313" key="1">
    <source>
        <dbReference type="EMBL" id="OQU81410.1"/>
    </source>
</evidence>
<dbReference type="Gramene" id="OQU81410">
    <property type="protein sequence ID" value="OQU81410"/>
    <property type="gene ID" value="SORBI_3006G053601"/>
</dbReference>
<keyword evidence="2" id="KW-1185">Reference proteome</keyword>
<reference evidence="1 2" key="1">
    <citation type="journal article" date="2009" name="Nature">
        <title>The Sorghum bicolor genome and the diversification of grasses.</title>
        <authorList>
            <person name="Paterson A.H."/>
            <person name="Bowers J.E."/>
            <person name="Bruggmann R."/>
            <person name="Dubchak I."/>
            <person name="Grimwood J."/>
            <person name="Gundlach H."/>
            <person name="Haberer G."/>
            <person name="Hellsten U."/>
            <person name="Mitros T."/>
            <person name="Poliakov A."/>
            <person name="Schmutz J."/>
            <person name="Spannagl M."/>
            <person name="Tang H."/>
            <person name="Wang X."/>
            <person name="Wicker T."/>
            <person name="Bharti A.K."/>
            <person name="Chapman J."/>
            <person name="Feltus F.A."/>
            <person name="Gowik U."/>
            <person name="Grigoriev I.V."/>
            <person name="Lyons E."/>
            <person name="Maher C.A."/>
            <person name="Martis M."/>
            <person name="Narechania A."/>
            <person name="Otillar R.P."/>
            <person name="Penning B.W."/>
            <person name="Salamov A.A."/>
            <person name="Wang Y."/>
            <person name="Zhang L."/>
            <person name="Carpita N.C."/>
            <person name="Freeling M."/>
            <person name="Gingle A.R."/>
            <person name="Hash C.T."/>
            <person name="Keller B."/>
            <person name="Klein P."/>
            <person name="Kresovich S."/>
            <person name="McCann M.C."/>
            <person name="Ming R."/>
            <person name="Peterson D.G."/>
            <person name="Mehboob-ur-Rahman"/>
            <person name="Ware D."/>
            <person name="Westhoff P."/>
            <person name="Mayer K.F."/>
            <person name="Messing J."/>
            <person name="Rokhsar D.S."/>
        </authorList>
    </citation>
    <scope>NUCLEOTIDE SEQUENCE [LARGE SCALE GENOMIC DNA]</scope>
    <source>
        <strain evidence="2">cv. BTx623</strain>
    </source>
</reference>
<gene>
    <name evidence="1" type="ORF">SORBI_3006G053601</name>
</gene>
<evidence type="ECO:0000313" key="2">
    <source>
        <dbReference type="Proteomes" id="UP000000768"/>
    </source>
</evidence>
<dbReference type="AlphaFoldDB" id="A0A1Z5RCC8"/>
<sequence length="59" mass="6469">MVSEIPGVRVLLGEGVSARVGGMGRERAARREGEVYIPSKLKDYWKIKEAHGDADDQAN</sequence>
<organism evidence="1 2">
    <name type="scientific">Sorghum bicolor</name>
    <name type="common">Sorghum</name>
    <name type="synonym">Sorghum vulgare</name>
    <dbReference type="NCBI Taxonomy" id="4558"/>
    <lineage>
        <taxon>Eukaryota</taxon>
        <taxon>Viridiplantae</taxon>
        <taxon>Streptophyta</taxon>
        <taxon>Embryophyta</taxon>
        <taxon>Tracheophyta</taxon>
        <taxon>Spermatophyta</taxon>
        <taxon>Magnoliopsida</taxon>
        <taxon>Liliopsida</taxon>
        <taxon>Poales</taxon>
        <taxon>Poaceae</taxon>
        <taxon>PACMAD clade</taxon>
        <taxon>Panicoideae</taxon>
        <taxon>Andropogonodae</taxon>
        <taxon>Andropogoneae</taxon>
        <taxon>Sorghinae</taxon>
        <taxon>Sorghum</taxon>
    </lineage>
</organism>
<reference evidence="2" key="2">
    <citation type="journal article" date="2018" name="Plant J.">
        <title>The Sorghum bicolor reference genome: improved assembly, gene annotations, a transcriptome atlas, and signatures of genome organization.</title>
        <authorList>
            <person name="McCormick R.F."/>
            <person name="Truong S.K."/>
            <person name="Sreedasyam A."/>
            <person name="Jenkins J."/>
            <person name="Shu S."/>
            <person name="Sims D."/>
            <person name="Kennedy M."/>
            <person name="Amirebrahimi M."/>
            <person name="Weers B.D."/>
            <person name="McKinley B."/>
            <person name="Mattison A."/>
            <person name="Morishige D.T."/>
            <person name="Grimwood J."/>
            <person name="Schmutz J."/>
            <person name="Mullet J.E."/>
        </authorList>
    </citation>
    <scope>NUCLEOTIDE SEQUENCE [LARGE SCALE GENOMIC DNA]</scope>
    <source>
        <strain evidence="2">cv. BTx623</strain>
    </source>
</reference>
<name>A0A1Z5RCC8_SORBI</name>
<protein>
    <submittedName>
        <fullName evidence="1">Uncharacterized protein</fullName>
    </submittedName>
</protein>
<accession>A0A1Z5RCC8</accession>